<gene>
    <name evidence="1" type="ORF">D6S88_24220</name>
</gene>
<organism evidence="1">
    <name type="scientific">Salmonella enteritidis</name>
    <dbReference type="NCBI Taxonomy" id="149539"/>
    <lineage>
        <taxon>Bacteria</taxon>
        <taxon>Pseudomonadati</taxon>
        <taxon>Pseudomonadota</taxon>
        <taxon>Gammaproteobacteria</taxon>
        <taxon>Enterobacterales</taxon>
        <taxon>Enterobacteriaceae</taxon>
        <taxon>Salmonella</taxon>
    </lineage>
</organism>
<proteinExistence type="predicted"/>
<feature type="non-terminal residue" evidence="1">
    <location>
        <position position="1"/>
    </location>
</feature>
<dbReference type="AlphaFoldDB" id="A0A5X1B2P9"/>
<name>A0A5X1B2P9_SALEN</name>
<comment type="caution">
    <text evidence="1">The sequence shown here is derived from an EMBL/GenBank/DDBJ whole genome shotgun (WGS) entry which is preliminary data.</text>
</comment>
<sequence length="147" mass="14716">TVSYPTADDATDELAETTTLTIGTGSGTGTIIDTDLPPVISITASGDATEGAGDAIVFSIDQTGLSDRATTVIVTLNLTDAEAADIASIVLTNADGTTQTLTVAQATAGVTVSIPAGTELADMPSFSITPTQDAIYEISETIGMSLS</sequence>
<feature type="non-terminal residue" evidence="1">
    <location>
        <position position="147"/>
    </location>
</feature>
<protein>
    <submittedName>
        <fullName evidence="1">Uncharacterized protein</fullName>
    </submittedName>
</protein>
<reference evidence="1" key="1">
    <citation type="submission" date="2018-09" db="EMBL/GenBank/DDBJ databases">
        <authorList>
            <person name="Ashton P.M."/>
            <person name="Dallman T."/>
            <person name="Nair S."/>
            <person name="De Pinna E."/>
            <person name="Peters T."/>
            <person name="Grant K."/>
        </authorList>
    </citation>
    <scope>NUCLEOTIDE SEQUENCE</scope>
    <source>
        <strain evidence="1">478536</strain>
    </source>
</reference>
<dbReference type="EMBL" id="AAHPJJ010000054">
    <property type="protein sequence ID" value="EBY8863567.1"/>
    <property type="molecule type" value="Genomic_DNA"/>
</dbReference>
<evidence type="ECO:0000313" key="1">
    <source>
        <dbReference type="EMBL" id="EBY8863567.1"/>
    </source>
</evidence>
<accession>A0A5X1B2P9</accession>